<organism evidence="2 3">
    <name type="scientific">Paenibacillus rhizolycopersici</name>
    <dbReference type="NCBI Taxonomy" id="2780073"/>
    <lineage>
        <taxon>Bacteria</taxon>
        <taxon>Bacillati</taxon>
        <taxon>Bacillota</taxon>
        <taxon>Bacilli</taxon>
        <taxon>Bacillales</taxon>
        <taxon>Paenibacillaceae</taxon>
        <taxon>Paenibacillus</taxon>
    </lineage>
</organism>
<keyword evidence="1" id="KW-0472">Membrane</keyword>
<keyword evidence="1" id="KW-0812">Transmembrane</keyword>
<keyword evidence="3" id="KW-1185">Reference proteome</keyword>
<feature type="transmembrane region" description="Helical" evidence="1">
    <location>
        <begin position="30"/>
        <end position="50"/>
    </location>
</feature>
<keyword evidence="1" id="KW-1133">Transmembrane helix</keyword>
<proteinExistence type="predicted"/>
<sequence length="69" mass="7387">MILLTIIAYAFIVLLDQVQTYKNGYKKDFVISSVMGLPSFAAALVLATGAKLPSPTQAIEQLVGLLFGL</sequence>
<evidence type="ECO:0000313" key="3">
    <source>
        <dbReference type="Proteomes" id="UP001516620"/>
    </source>
</evidence>
<protein>
    <submittedName>
        <fullName evidence="2">Uncharacterized protein</fullName>
    </submittedName>
</protein>
<accession>A0ABS2HCB5</accession>
<reference evidence="2 3" key="1">
    <citation type="submission" date="2021-01" db="EMBL/GenBank/DDBJ databases">
        <title>Paenibacillus sp.nov. isolated from the rhizosphere soil of tomato plant.</title>
        <authorList>
            <person name="Thin K.K."/>
            <person name="Zhang X."/>
            <person name="He S."/>
        </authorList>
    </citation>
    <scope>NUCLEOTIDE SEQUENCE [LARGE SCALE GENOMIC DNA]</scope>
    <source>
        <strain evidence="2 3">DXFW5</strain>
    </source>
</reference>
<evidence type="ECO:0000256" key="1">
    <source>
        <dbReference type="SAM" id="Phobius"/>
    </source>
</evidence>
<name>A0ABS2HCB5_9BACL</name>
<evidence type="ECO:0000313" key="2">
    <source>
        <dbReference type="EMBL" id="MBM6997515.1"/>
    </source>
</evidence>
<dbReference type="Proteomes" id="UP001516620">
    <property type="component" value="Unassembled WGS sequence"/>
</dbReference>
<comment type="caution">
    <text evidence="2">The sequence shown here is derived from an EMBL/GenBank/DDBJ whole genome shotgun (WGS) entry which is preliminary data.</text>
</comment>
<dbReference type="EMBL" id="JADCNN020000019">
    <property type="protein sequence ID" value="MBM6997515.1"/>
    <property type="molecule type" value="Genomic_DNA"/>
</dbReference>
<gene>
    <name evidence="2" type="ORF">IM700_017795</name>
</gene>
<dbReference type="RefSeq" id="WP_193418214.1">
    <property type="nucleotide sequence ID" value="NZ_JADCNN020000019.1"/>
</dbReference>